<keyword evidence="3" id="KW-1185">Reference proteome</keyword>
<feature type="non-terminal residue" evidence="2">
    <location>
        <position position="317"/>
    </location>
</feature>
<comment type="caution">
    <text evidence="2">The sequence shown here is derived from an EMBL/GenBank/DDBJ whole genome shotgun (WGS) entry which is preliminary data.</text>
</comment>
<dbReference type="AlphaFoldDB" id="A0A2U1IVY6"/>
<name>A0A2U1IVY6_SMIAN</name>
<reference evidence="2 3" key="1">
    <citation type="journal article" date="2018" name="MBio">
        <title>Comparative Genomics Reveals the Core Gene Toolbox for the Fungus-Insect Symbiosis.</title>
        <authorList>
            <person name="Wang Y."/>
            <person name="Stata M."/>
            <person name="Wang W."/>
            <person name="Stajich J.E."/>
            <person name="White M.M."/>
            <person name="Moncalvo J.M."/>
        </authorList>
    </citation>
    <scope>NUCLEOTIDE SEQUENCE [LARGE SCALE GENOMIC DNA]</scope>
    <source>
        <strain evidence="2 3">AUS-126-30</strain>
    </source>
</reference>
<proteinExistence type="predicted"/>
<sequence length="317" mass="35372">MNNDQPQTIESFQVQLQGLTEAIERIQATSNQVEAAKIERIYATNGESYKHGNWDLNPHAHRWIQEHDCEHRLVSQSVSSIKIRHPAPSGGYFKSYELNKSIKLNSQAAKEDKQLSEAKQQALNLARIGIHIEELSRSFAQISTPNESKVNIVAEEINGSAQDLLRLAFSYAHKWRTSRRIGVAQSSGYDKDTAVSVPEGENPEAQYLFHPKTLEQMDRTIDCSEQLSPTANQQTTKDLQVAPTPVVEEVQPTEVALTTVEGTTDPATARTMVTDHSSTATTGLTVQQATPQILQRGFKGARERIKSSKNWIVRKKS</sequence>
<protein>
    <submittedName>
        <fullName evidence="2">Uncharacterized protein</fullName>
    </submittedName>
</protein>
<keyword evidence="1" id="KW-0175">Coiled coil</keyword>
<organism evidence="2 3">
    <name type="scientific">Smittium angustum</name>
    <dbReference type="NCBI Taxonomy" id="133377"/>
    <lineage>
        <taxon>Eukaryota</taxon>
        <taxon>Fungi</taxon>
        <taxon>Fungi incertae sedis</taxon>
        <taxon>Zoopagomycota</taxon>
        <taxon>Kickxellomycotina</taxon>
        <taxon>Harpellomycetes</taxon>
        <taxon>Harpellales</taxon>
        <taxon>Legeriomycetaceae</taxon>
        <taxon>Smittium</taxon>
    </lineage>
</organism>
<evidence type="ECO:0000256" key="1">
    <source>
        <dbReference type="SAM" id="Coils"/>
    </source>
</evidence>
<gene>
    <name evidence="2" type="ORF">BB558_007102</name>
</gene>
<dbReference type="Proteomes" id="UP000245591">
    <property type="component" value="Unassembled WGS sequence"/>
</dbReference>
<accession>A0A2U1IVY6</accession>
<evidence type="ECO:0000313" key="3">
    <source>
        <dbReference type="Proteomes" id="UP000245591"/>
    </source>
</evidence>
<evidence type="ECO:0000313" key="2">
    <source>
        <dbReference type="EMBL" id="PVZ96963.1"/>
    </source>
</evidence>
<dbReference type="EMBL" id="MBFU01001054">
    <property type="protein sequence ID" value="PVZ96963.1"/>
    <property type="molecule type" value="Genomic_DNA"/>
</dbReference>
<feature type="coiled-coil region" evidence="1">
    <location>
        <begin position="9"/>
        <end position="39"/>
    </location>
</feature>